<proteinExistence type="predicted"/>
<reference evidence="1" key="1">
    <citation type="submission" date="2013-05" db="EMBL/GenBank/DDBJ databases">
        <authorList>
            <person name="Govender V.S."/>
            <person name="Mchunu L.V."/>
            <person name="Naicker R.N."/>
            <person name="Sha K.I."/>
            <person name="Zinyembe F."/>
            <person name="Pillay B."/>
            <person name="Larsen M.H."/>
            <person name="Rubin E.J."/>
            <person name="Kasprowicz V.O."/>
            <person name="Bishai W.R."/>
            <person name="Bowman C.A."/>
            <person name="Russell D.A."/>
            <person name="Jacobs-Sera D."/>
            <person name="Hendrix R.W."/>
            <person name="Hatfull G.F."/>
        </authorList>
    </citation>
    <scope>NUCLEOTIDE SEQUENCE</scope>
</reference>
<keyword evidence="2" id="KW-1185">Reference proteome</keyword>
<evidence type="ECO:0000313" key="2">
    <source>
        <dbReference type="Proteomes" id="UP000015553"/>
    </source>
</evidence>
<name>A0ACD4QAB9_9CAUD</name>
<accession>A0ACD4QAB9</accession>
<protein>
    <submittedName>
        <fullName evidence="1">Uncharacterized protein</fullName>
    </submittedName>
</protein>
<gene>
    <name evidence="1" type="primary">55</name>
    <name evidence="1" type="ORF">PBI_MUDDY_55</name>
</gene>
<sequence length="37" mass="4080">MDTPTTYTSDTDIHSPCRGMSAVRVSGSNEETDKVKY</sequence>
<evidence type="ECO:0000313" key="1">
    <source>
        <dbReference type="EMBL" id="WEV84099.1"/>
    </source>
</evidence>
<organism evidence="1 2">
    <name type="scientific">Mycobacterium phage Muddy</name>
    <dbReference type="NCBI Taxonomy" id="1340829"/>
    <lineage>
        <taxon>Viruses</taxon>
        <taxon>Duplodnaviria</taxon>
        <taxon>Heunggongvirae</taxon>
        <taxon>Uroviricota</taxon>
        <taxon>Caudoviricetes</taxon>
        <taxon>Mapvirus</taxon>
        <taxon>Mapvirus muddy</taxon>
    </lineage>
</organism>
<dbReference type="Proteomes" id="UP000015553">
    <property type="component" value="Segment"/>
</dbReference>
<dbReference type="EMBL" id="KF024728">
    <property type="protein sequence ID" value="WEV84099.1"/>
    <property type="molecule type" value="Genomic_DNA"/>
</dbReference>